<feature type="domain" description="HTH luxR-type" evidence="1">
    <location>
        <begin position="267"/>
        <end position="319"/>
    </location>
</feature>
<dbReference type="RefSeq" id="WP_030656817.1">
    <property type="nucleotide sequence ID" value="NZ_JBFAEG010000053.1"/>
</dbReference>
<dbReference type="InterPro" id="IPR016032">
    <property type="entry name" value="Sig_transdc_resp-reg_C-effctor"/>
</dbReference>
<sequence>MELDVVGLDDEAQRVYTALIGLPHSTASELASACGTSTSAMGRLLSILVKAGLATRSAGRPPHFTATAPDVAVTELIKERERQLDTARALVRQLADRHREAQRIADPDVAVEVLRGRDDISAAVRRLTATARHQIRAFDRPPYVDRPGSNLDDQRRRQRSGITHRVLYDRSAVAWPGRLRDDILPSIRTGERARVRPQLPIKLMIADDAQAVIPFSLAPGGHLAAYLINRSPMLTALEALFETEWDRGSPLQAPAPPTVPPTTSGHPDHLALVKLLATGCSDAAIARAQGWSQRTTQRRIRHLMTELGASTRFQAAVQAARRGWLQEPSTFPQPTKAGEEEG</sequence>
<dbReference type="InterPro" id="IPR036390">
    <property type="entry name" value="WH_DNA-bd_sf"/>
</dbReference>
<accession>A0ABV3ANK8</accession>
<dbReference type="SUPFAM" id="SSF46894">
    <property type="entry name" value="C-terminal effector domain of the bipartite response regulators"/>
    <property type="match status" value="1"/>
</dbReference>
<dbReference type="EMBL" id="JBFAEG010000053">
    <property type="protein sequence ID" value="MEU5713521.1"/>
    <property type="molecule type" value="Genomic_DNA"/>
</dbReference>
<dbReference type="PANTHER" id="PTHR34293:SF1">
    <property type="entry name" value="HTH-TYPE TRANSCRIPTIONAL REGULATOR TRMBL2"/>
    <property type="match status" value="1"/>
</dbReference>
<reference evidence="2 3" key="1">
    <citation type="submission" date="2024-06" db="EMBL/GenBank/DDBJ databases">
        <title>The Natural Products Discovery Center: Release of the First 8490 Sequenced Strains for Exploring Actinobacteria Biosynthetic Diversity.</title>
        <authorList>
            <person name="Kalkreuter E."/>
            <person name="Kautsar S.A."/>
            <person name="Yang D."/>
            <person name="Bader C.D."/>
            <person name="Teijaro C.N."/>
            <person name="Fluegel L."/>
            <person name="Davis C.M."/>
            <person name="Simpson J.R."/>
            <person name="Lauterbach L."/>
            <person name="Steele A.D."/>
            <person name="Gui C."/>
            <person name="Meng S."/>
            <person name="Li G."/>
            <person name="Viehrig K."/>
            <person name="Ye F."/>
            <person name="Su P."/>
            <person name="Kiefer A.F."/>
            <person name="Nichols A."/>
            <person name="Cepeda A.J."/>
            <person name="Yan W."/>
            <person name="Fan B."/>
            <person name="Jiang Y."/>
            <person name="Adhikari A."/>
            <person name="Zheng C.-J."/>
            <person name="Schuster L."/>
            <person name="Cowan T.M."/>
            <person name="Smanski M.J."/>
            <person name="Chevrette M.G."/>
            <person name="De Carvalho L.P.S."/>
            <person name="Shen B."/>
        </authorList>
    </citation>
    <scope>NUCLEOTIDE SEQUENCE [LARGE SCALE GENOMIC DNA]</scope>
    <source>
        <strain evidence="2 3">NPDC020594</strain>
    </source>
</reference>
<dbReference type="InterPro" id="IPR051797">
    <property type="entry name" value="TrmB-like"/>
</dbReference>
<dbReference type="InterPro" id="IPR036388">
    <property type="entry name" value="WH-like_DNA-bd_sf"/>
</dbReference>
<evidence type="ECO:0000259" key="1">
    <source>
        <dbReference type="SMART" id="SM00421"/>
    </source>
</evidence>
<keyword evidence="3" id="KW-1185">Reference proteome</keyword>
<proteinExistence type="predicted"/>
<dbReference type="Pfam" id="PF01978">
    <property type="entry name" value="TrmB"/>
    <property type="match status" value="1"/>
</dbReference>
<dbReference type="InterPro" id="IPR000792">
    <property type="entry name" value="Tscrpt_reg_LuxR_C"/>
</dbReference>
<comment type="caution">
    <text evidence="2">The sequence shown here is derived from an EMBL/GenBank/DDBJ whole genome shotgun (WGS) entry which is preliminary data.</text>
</comment>
<evidence type="ECO:0000313" key="3">
    <source>
        <dbReference type="Proteomes" id="UP001551011"/>
    </source>
</evidence>
<evidence type="ECO:0000313" key="2">
    <source>
        <dbReference type="EMBL" id="MEU5713521.1"/>
    </source>
</evidence>
<dbReference type="Gene3D" id="1.10.10.10">
    <property type="entry name" value="Winged helix-like DNA-binding domain superfamily/Winged helix DNA-binding domain"/>
    <property type="match status" value="2"/>
</dbReference>
<organism evidence="2 3">
    <name type="scientific">Streptomyces flaveolus</name>
    <dbReference type="NCBI Taxonomy" id="67297"/>
    <lineage>
        <taxon>Bacteria</taxon>
        <taxon>Bacillati</taxon>
        <taxon>Actinomycetota</taxon>
        <taxon>Actinomycetes</taxon>
        <taxon>Kitasatosporales</taxon>
        <taxon>Streptomycetaceae</taxon>
        <taxon>Streptomyces</taxon>
    </lineage>
</organism>
<dbReference type="Proteomes" id="UP001551011">
    <property type="component" value="Unassembled WGS sequence"/>
</dbReference>
<gene>
    <name evidence="2" type="ORF">AB0H04_43045</name>
</gene>
<dbReference type="InterPro" id="IPR002831">
    <property type="entry name" value="Tscrpt_reg_TrmB_N"/>
</dbReference>
<dbReference type="PANTHER" id="PTHR34293">
    <property type="entry name" value="HTH-TYPE TRANSCRIPTIONAL REGULATOR TRMBL2"/>
    <property type="match status" value="1"/>
</dbReference>
<name>A0ABV3ANK8_9ACTN</name>
<dbReference type="SMART" id="SM00421">
    <property type="entry name" value="HTH_LUXR"/>
    <property type="match status" value="1"/>
</dbReference>
<dbReference type="SUPFAM" id="SSF46785">
    <property type="entry name" value="Winged helix' DNA-binding domain"/>
    <property type="match status" value="1"/>
</dbReference>
<protein>
    <submittedName>
        <fullName evidence="2">Helix-turn-helix domain-containing protein</fullName>
    </submittedName>
</protein>